<dbReference type="Gene3D" id="3.80.10.10">
    <property type="entry name" value="Ribonuclease Inhibitor"/>
    <property type="match status" value="1"/>
</dbReference>
<accession>A0AA39JVZ2</accession>
<dbReference type="Gene3D" id="1.20.1280.50">
    <property type="match status" value="1"/>
</dbReference>
<dbReference type="Pfam" id="PF12937">
    <property type="entry name" value="F-box-like"/>
    <property type="match status" value="1"/>
</dbReference>
<evidence type="ECO:0000313" key="3">
    <source>
        <dbReference type="EMBL" id="KAK0448464.1"/>
    </source>
</evidence>
<name>A0AA39JVZ2_ARMTA</name>
<sequence>MSSNTNADIDISSGSLQPKSQNVVPINQLPLELLQSIFELASLSPVDPATPWRLLLVCKFWRVIVTSFPLLWTNIAIGNGSPNPDGFVDMGARSIFPVLMSYLRFSSLLPVNISVSIRGMPRHHSPLTRAHAGVLSHILRRLSHRIRTMTFTFDSWEFYGLLTEGLTHVQMPVLIQWTAEYVNGPLVIFNEGFCAKNLDCRFESTVLTAGTGRPHELVSRGIALYPNLWYLHLTSTPMSWDMFCPPNLIELHIHDLPPRYRPDAIQLAQILELSRDTLQILELSGSIFQDSALENVHTLKLGFSLAEELGGLFPELKVPALRSLEVNNLDRKSTWFDLAVTPAFQALAMFLPLHQLKHLRLDCITFHLPSNHLPNPGSGQDPVSLAFFKQLTSLTSLSLYSPDVVTFGCMNYSPDILPALQTLKISTPGVNYYEYILSFWQERARMPAFRMLEHLELTLPMCAEGRAEEFVLRKEVFAKRVVLDYQPDMHRSAWMLQDAEMGGDDVDEMDNAEIDESEDGSGEMDED</sequence>
<evidence type="ECO:0000256" key="1">
    <source>
        <dbReference type="SAM" id="MobiDB-lite"/>
    </source>
</evidence>
<proteinExistence type="predicted"/>
<keyword evidence="4" id="KW-1185">Reference proteome</keyword>
<dbReference type="GeneID" id="85363190"/>
<dbReference type="SUPFAM" id="SSF52047">
    <property type="entry name" value="RNI-like"/>
    <property type="match status" value="1"/>
</dbReference>
<evidence type="ECO:0000313" key="4">
    <source>
        <dbReference type="Proteomes" id="UP001175211"/>
    </source>
</evidence>
<dbReference type="InterPro" id="IPR001810">
    <property type="entry name" value="F-box_dom"/>
</dbReference>
<dbReference type="PROSITE" id="PS50181">
    <property type="entry name" value="FBOX"/>
    <property type="match status" value="1"/>
</dbReference>
<protein>
    <recommendedName>
        <fullName evidence="2">F-box domain-containing protein</fullName>
    </recommendedName>
</protein>
<gene>
    <name evidence="3" type="ORF">EV420DRAFT_1711792</name>
</gene>
<dbReference type="RefSeq" id="XP_060326569.1">
    <property type="nucleotide sequence ID" value="XM_060479642.1"/>
</dbReference>
<dbReference type="EMBL" id="JAUEPS010000041">
    <property type="protein sequence ID" value="KAK0448464.1"/>
    <property type="molecule type" value="Genomic_DNA"/>
</dbReference>
<dbReference type="InterPro" id="IPR036047">
    <property type="entry name" value="F-box-like_dom_sf"/>
</dbReference>
<evidence type="ECO:0000259" key="2">
    <source>
        <dbReference type="PROSITE" id="PS50181"/>
    </source>
</evidence>
<dbReference type="SUPFAM" id="SSF81383">
    <property type="entry name" value="F-box domain"/>
    <property type="match status" value="1"/>
</dbReference>
<feature type="domain" description="F-box" evidence="2">
    <location>
        <begin position="23"/>
        <end position="75"/>
    </location>
</feature>
<organism evidence="3 4">
    <name type="scientific">Armillaria tabescens</name>
    <name type="common">Ringless honey mushroom</name>
    <name type="synonym">Agaricus tabescens</name>
    <dbReference type="NCBI Taxonomy" id="1929756"/>
    <lineage>
        <taxon>Eukaryota</taxon>
        <taxon>Fungi</taxon>
        <taxon>Dikarya</taxon>
        <taxon>Basidiomycota</taxon>
        <taxon>Agaricomycotina</taxon>
        <taxon>Agaricomycetes</taxon>
        <taxon>Agaricomycetidae</taxon>
        <taxon>Agaricales</taxon>
        <taxon>Marasmiineae</taxon>
        <taxon>Physalacriaceae</taxon>
        <taxon>Desarmillaria</taxon>
    </lineage>
</organism>
<feature type="region of interest" description="Disordered" evidence="1">
    <location>
        <begin position="503"/>
        <end position="527"/>
    </location>
</feature>
<dbReference type="Proteomes" id="UP001175211">
    <property type="component" value="Unassembled WGS sequence"/>
</dbReference>
<reference evidence="3" key="1">
    <citation type="submission" date="2023-06" db="EMBL/GenBank/DDBJ databases">
        <authorList>
            <consortium name="Lawrence Berkeley National Laboratory"/>
            <person name="Ahrendt S."/>
            <person name="Sahu N."/>
            <person name="Indic B."/>
            <person name="Wong-Bajracharya J."/>
            <person name="Merenyi Z."/>
            <person name="Ke H.-M."/>
            <person name="Monk M."/>
            <person name="Kocsube S."/>
            <person name="Drula E."/>
            <person name="Lipzen A."/>
            <person name="Balint B."/>
            <person name="Henrissat B."/>
            <person name="Andreopoulos B."/>
            <person name="Martin F.M."/>
            <person name="Harder C.B."/>
            <person name="Rigling D."/>
            <person name="Ford K.L."/>
            <person name="Foster G.D."/>
            <person name="Pangilinan J."/>
            <person name="Papanicolaou A."/>
            <person name="Barry K."/>
            <person name="LaButti K."/>
            <person name="Viragh M."/>
            <person name="Koriabine M."/>
            <person name="Yan M."/>
            <person name="Riley R."/>
            <person name="Champramary S."/>
            <person name="Plett K.L."/>
            <person name="Tsai I.J."/>
            <person name="Slot J."/>
            <person name="Sipos G."/>
            <person name="Plett J."/>
            <person name="Nagy L.G."/>
            <person name="Grigoriev I.V."/>
        </authorList>
    </citation>
    <scope>NUCLEOTIDE SEQUENCE</scope>
    <source>
        <strain evidence="3">CCBAS 213</strain>
    </source>
</reference>
<dbReference type="AlphaFoldDB" id="A0AA39JVZ2"/>
<dbReference type="InterPro" id="IPR032675">
    <property type="entry name" value="LRR_dom_sf"/>
</dbReference>
<comment type="caution">
    <text evidence="3">The sequence shown here is derived from an EMBL/GenBank/DDBJ whole genome shotgun (WGS) entry which is preliminary data.</text>
</comment>